<name>A0A5E4D0G9_MARMO</name>
<feature type="domain" description="BRCC36 C-terminal helical" evidence="1">
    <location>
        <begin position="26"/>
        <end position="58"/>
    </location>
</feature>
<evidence type="ECO:0000259" key="1">
    <source>
        <dbReference type="Pfam" id="PF18110"/>
    </source>
</evidence>
<comment type="caution">
    <text evidence="2">The sequence shown here is derived from an EMBL/GenBank/DDBJ whole genome shotgun (WGS) entry which is preliminary data.</text>
</comment>
<gene>
    <name evidence="2" type="ORF">MONAX_5E040181</name>
</gene>
<dbReference type="EMBL" id="CABDUW010002644">
    <property type="protein sequence ID" value="VTJ87583.1"/>
    <property type="molecule type" value="Genomic_DNA"/>
</dbReference>
<dbReference type="Pfam" id="PF18110">
    <property type="entry name" value="BRCC36_C"/>
    <property type="match status" value="1"/>
</dbReference>
<evidence type="ECO:0000313" key="3">
    <source>
        <dbReference type="Proteomes" id="UP000335636"/>
    </source>
</evidence>
<proteinExistence type="predicted"/>
<accession>A0A5E4D0G9</accession>
<keyword evidence="3" id="KW-1185">Reference proteome</keyword>
<organism evidence="2 3">
    <name type="scientific">Marmota monax</name>
    <name type="common">Woodchuck</name>
    <dbReference type="NCBI Taxonomy" id="9995"/>
    <lineage>
        <taxon>Eukaryota</taxon>
        <taxon>Metazoa</taxon>
        <taxon>Chordata</taxon>
        <taxon>Craniata</taxon>
        <taxon>Vertebrata</taxon>
        <taxon>Euteleostomi</taxon>
        <taxon>Mammalia</taxon>
        <taxon>Eutheria</taxon>
        <taxon>Euarchontoglires</taxon>
        <taxon>Glires</taxon>
        <taxon>Rodentia</taxon>
        <taxon>Sciuromorpha</taxon>
        <taxon>Sciuridae</taxon>
        <taxon>Xerinae</taxon>
        <taxon>Marmotini</taxon>
        <taxon>Marmota</taxon>
    </lineage>
</organism>
<dbReference type="Proteomes" id="UP000335636">
    <property type="component" value="Unassembled WGS sequence"/>
</dbReference>
<dbReference type="AlphaFoldDB" id="A0A5E4D0G9"/>
<feature type="non-terminal residue" evidence="2">
    <location>
        <position position="1"/>
    </location>
</feature>
<reference evidence="2" key="1">
    <citation type="submission" date="2019-04" db="EMBL/GenBank/DDBJ databases">
        <authorList>
            <person name="Alioto T."/>
            <person name="Alioto T."/>
        </authorList>
    </citation>
    <scope>NUCLEOTIDE SEQUENCE [LARGE SCALE GENOMIC DNA]</scope>
</reference>
<protein>
    <recommendedName>
        <fullName evidence="1">BRCC36 C-terminal helical domain-containing protein</fullName>
    </recommendedName>
</protein>
<sequence length="108" mass="12178">APKPSEYESIEIPIYIVPHVTMGTVCLESVVELPKILCKEEQEAYRRIHSLTYLDSVTTTIMIECLLTICSVRCQQSLASPEVVGRQIGAKPTAFAGKRRTYERTFFP</sequence>
<evidence type="ECO:0000313" key="2">
    <source>
        <dbReference type="EMBL" id="VTJ87583.1"/>
    </source>
</evidence>
<dbReference type="InterPro" id="IPR040749">
    <property type="entry name" value="BRCC36_C"/>
</dbReference>